<dbReference type="SUPFAM" id="SSF56672">
    <property type="entry name" value="DNA/RNA polymerases"/>
    <property type="match status" value="1"/>
</dbReference>
<comment type="caution">
    <text evidence="2">The sequence shown here is derived from an EMBL/GenBank/DDBJ whole genome shotgun (WGS) entry which is preliminary data.</text>
</comment>
<evidence type="ECO:0000313" key="2">
    <source>
        <dbReference type="EMBL" id="GAB0182079.1"/>
    </source>
</evidence>
<name>A0ABC9WBA2_GRUJA</name>
<dbReference type="CDD" id="cd01650">
    <property type="entry name" value="RT_nLTR_like"/>
    <property type="match status" value="1"/>
</dbReference>
<accession>A0ABC9WBA2</accession>
<gene>
    <name evidence="2" type="ORF">GRJ2_000673200</name>
</gene>
<proteinExistence type="predicted"/>
<dbReference type="InterPro" id="IPR043502">
    <property type="entry name" value="DNA/RNA_pol_sf"/>
</dbReference>
<dbReference type="Proteomes" id="UP001623348">
    <property type="component" value="Unassembled WGS sequence"/>
</dbReference>
<dbReference type="AlphaFoldDB" id="A0ABC9WBA2"/>
<keyword evidence="3" id="KW-1185">Reference proteome</keyword>
<organism evidence="2 3">
    <name type="scientific">Grus japonensis</name>
    <name type="common">Japanese crane</name>
    <name type="synonym">Red-crowned crane</name>
    <dbReference type="NCBI Taxonomy" id="30415"/>
    <lineage>
        <taxon>Eukaryota</taxon>
        <taxon>Metazoa</taxon>
        <taxon>Chordata</taxon>
        <taxon>Craniata</taxon>
        <taxon>Vertebrata</taxon>
        <taxon>Euteleostomi</taxon>
        <taxon>Archelosauria</taxon>
        <taxon>Archosauria</taxon>
        <taxon>Dinosauria</taxon>
        <taxon>Saurischia</taxon>
        <taxon>Theropoda</taxon>
        <taxon>Coelurosauria</taxon>
        <taxon>Aves</taxon>
        <taxon>Neognathae</taxon>
        <taxon>Neoaves</taxon>
        <taxon>Gruiformes</taxon>
        <taxon>Gruidae</taxon>
        <taxon>Grus</taxon>
    </lineage>
</organism>
<protein>
    <submittedName>
        <fullName evidence="2">Mitochondrial enolase superfamily member 1</fullName>
    </submittedName>
</protein>
<dbReference type="Pfam" id="PF00078">
    <property type="entry name" value="RVT_1"/>
    <property type="match status" value="1"/>
</dbReference>
<sequence>MGNKQEELETCVCLQGYDLIGITEMWWDSSYDRSVGMEGYRLFRKDRQGRGGGGVALYGNDQLECMDLHLGMDEEPTESLWVLRELADEVARPLAIIFEKSWQPGEVPTDWKRGNITPIFKKGKKEDPGNYRPVSLTSVPGKIMEQTLLETMLRHMEDKEVIGDSQHGFTKGKSCLTNLVTFYDGVTASVDKGRATDVIYLDLCKAFDTVPHDILVSKLERHGFDGWTARWIRNWLDGRTQRVVVNGSMSKWRPVTSGVPQGSALGPALFNIFVGDMDSGIECTLSKFANDTKLCGVVDMMEGRDAIQRDLDRLERWACVNHMKFNKAKCKVLHVGRRNPKHNYRLGGEWIESSLEEKDLGILIDEKLNMSRQCALAAQKANRVLGCIKRVVTSRSREVILPLYSALVRPHLQYCVQLWGPQYRRDMELLERVQRRAMKLIRGLEHLSYEDRLRELGLFSLEKRRLRGDLIVAYQYLKGPTGKMVRDCL</sequence>
<dbReference type="PANTHER" id="PTHR33332">
    <property type="entry name" value="REVERSE TRANSCRIPTASE DOMAIN-CONTAINING PROTEIN"/>
    <property type="match status" value="1"/>
</dbReference>
<dbReference type="PROSITE" id="PS50878">
    <property type="entry name" value="RT_POL"/>
    <property type="match status" value="1"/>
</dbReference>
<dbReference type="Gene3D" id="3.60.10.10">
    <property type="entry name" value="Endonuclease/exonuclease/phosphatase"/>
    <property type="match status" value="1"/>
</dbReference>
<evidence type="ECO:0000313" key="3">
    <source>
        <dbReference type="Proteomes" id="UP001623348"/>
    </source>
</evidence>
<dbReference type="InterPro" id="IPR036691">
    <property type="entry name" value="Endo/exonu/phosph_ase_sf"/>
</dbReference>
<dbReference type="SUPFAM" id="SSF56219">
    <property type="entry name" value="DNase I-like"/>
    <property type="match status" value="1"/>
</dbReference>
<evidence type="ECO:0000259" key="1">
    <source>
        <dbReference type="PROSITE" id="PS50878"/>
    </source>
</evidence>
<dbReference type="InterPro" id="IPR000477">
    <property type="entry name" value="RT_dom"/>
</dbReference>
<dbReference type="EMBL" id="BAAFJT010000002">
    <property type="protein sequence ID" value="GAB0182079.1"/>
    <property type="molecule type" value="Genomic_DNA"/>
</dbReference>
<reference evidence="2 3" key="1">
    <citation type="submission" date="2024-06" db="EMBL/GenBank/DDBJ databases">
        <title>The draft genome of Grus japonensis, version 3.</title>
        <authorList>
            <person name="Nabeshima K."/>
            <person name="Suzuki S."/>
            <person name="Onuma M."/>
        </authorList>
    </citation>
    <scope>NUCLEOTIDE SEQUENCE [LARGE SCALE GENOMIC DNA]</scope>
    <source>
        <strain evidence="2 3">451A</strain>
    </source>
</reference>
<feature type="domain" description="Reverse transcriptase" evidence="1">
    <location>
        <begin position="100"/>
        <end position="355"/>
    </location>
</feature>